<evidence type="ECO:0000313" key="2">
    <source>
        <dbReference type="EMBL" id="TKI57352.1"/>
    </source>
</evidence>
<name>A0A4U2YBI2_9BACL</name>
<sequence>MRKQQFLCMTLISILLSSCSSVQQETLEAKPEVHTTKKVIKDEKIDKPQKDATLISNFDEVAPQIQSNSNVVLPLTIKKYDIERKTLEDELIAPEYVTHNIIAFQSYVSKEDASRASIGLIDRKTKKYTKIRQASDEKFMNSLTGYKNKLYWVEFDKSEKDENHWTIWEYNLSNKKTNKMKSGVSRKKTDPPILSMAQGKLCWLEYEVVGERTISKIISFDIEKNRESIISTEELDESDERDGIYFSSIKAVKEGYIVDVSIFDKRAKTKSYRISFYPINGKEPIHIIDRDRVIDFTVDGDWFVWTEEGSVFVASLKEGKVKYKFDSASSTLTNDTPIIKDNYLFYRYAVNQIFVVDLSTGKRKPITDNITMTSKLFRSDSAISFGVDDSENSPKTISMYVIE</sequence>
<feature type="chain" id="PRO_5038598786" description="DUF5050 domain-containing protein" evidence="1">
    <location>
        <begin position="24"/>
        <end position="403"/>
    </location>
</feature>
<reference evidence="2 3" key="1">
    <citation type="submission" date="2019-04" db="EMBL/GenBank/DDBJ databases">
        <title>Whole genome sequencing of Brevibacillus sp. TGS2-1.</title>
        <authorList>
            <person name="Choi A."/>
        </authorList>
    </citation>
    <scope>NUCLEOTIDE SEQUENCE [LARGE SCALE GENOMIC DNA]</scope>
    <source>
        <strain evidence="2 3">TGS2-1</strain>
    </source>
</reference>
<evidence type="ECO:0000313" key="3">
    <source>
        <dbReference type="Proteomes" id="UP000307841"/>
    </source>
</evidence>
<comment type="caution">
    <text evidence="2">The sequence shown here is derived from an EMBL/GenBank/DDBJ whole genome shotgun (WGS) entry which is preliminary data.</text>
</comment>
<accession>A0A4U2YBI2</accession>
<dbReference type="PROSITE" id="PS51257">
    <property type="entry name" value="PROKAR_LIPOPROTEIN"/>
    <property type="match status" value="1"/>
</dbReference>
<dbReference type="RefSeq" id="WP_137030791.1">
    <property type="nucleotide sequence ID" value="NZ_SZNK01000001.1"/>
</dbReference>
<dbReference type="EMBL" id="SZNK01000001">
    <property type="protein sequence ID" value="TKI57352.1"/>
    <property type="molecule type" value="Genomic_DNA"/>
</dbReference>
<keyword evidence="1" id="KW-0732">Signal</keyword>
<evidence type="ECO:0000256" key="1">
    <source>
        <dbReference type="SAM" id="SignalP"/>
    </source>
</evidence>
<proteinExistence type="predicted"/>
<feature type="signal peptide" evidence="1">
    <location>
        <begin position="1"/>
        <end position="23"/>
    </location>
</feature>
<dbReference type="AlphaFoldDB" id="A0A4U2YBI2"/>
<keyword evidence="3" id="KW-1185">Reference proteome</keyword>
<dbReference type="SUPFAM" id="SSF69304">
    <property type="entry name" value="Tricorn protease N-terminal domain"/>
    <property type="match status" value="1"/>
</dbReference>
<protein>
    <recommendedName>
        <fullName evidence="4">DUF5050 domain-containing protein</fullName>
    </recommendedName>
</protein>
<evidence type="ECO:0008006" key="4">
    <source>
        <dbReference type="Google" id="ProtNLM"/>
    </source>
</evidence>
<dbReference type="Proteomes" id="UP000307841">
    <property type="component" value="Unassembled WGS sequence"/>
</dbReference>
<gene>
    <name evidence="2" type="ORF">E8L90_18875</name>
</gene>
<dbReference type="OrthoDB" id="2466780at2"/>
<organism evidence="2 3">
    <name type="scientific">Brevibacillus antibioticus</name>
    <dbReference type="NCBI Taxonomy" id="2570228"/>
    <lineage>
        <taxon>Bacteria</taxon>
        <taxon>Bacillati</taxon>
        <taxon>Bacillota</taxon>
        <taxon>Bacilli</taxon>
        <taxon>Bacillales</taxon>
        <taxon>Paenibacillaceae</taxon>
        <taxon>Brevibacillus</taxon>
    </lineage>
</organism>